<protein>
    <submittedName>
        <fullName evidence="2">DNA polymerase</fullName>
    </submittedName>
</protein>
<accession>A0A0K9GNU8</accession>
<dbReference type="OrthoDB" id="9793236at2"/>
<dbReference type="InterPro" id="IPR030931">
    <property type="entry name" value="Group_II_RT_mat"/>
</dbReference>
<evidence type="ECO:0000313" key="2">
    <source>
        <dbReference type="EMBL" id="KMY48261.1"/>
    </source>
</evidence>
<dbReference type="Proteomes" id="UP000037146">
    <property type="component" value="Unassembled WGS sequence"/>
</dbReference>
<dbReference type="SUPFAM" id="SSF56672">
    <property type="entry name" value="DNA/RNA polymerases"/>
    <property type="match status" value="1"/>
</dbReference>
<dbReference type="PROSITE" id="PS50878">
    <property type="entry name" value="RT_POL"/>
    <property type="match status" value="1"/>
</dbReference>
<sequence>METKLLRIAELAKSDPKMKFTSLAHLLNKEALVQCHHELPNKRATGINGTTKEQYGESLEENIEDLISRLKSKSYRPVPVRRMYIPKLSSNKKRPLGIPEHEDKIVQKGITKILNTIYENDFLDCSFGFRSNRSCHDALKILNHYIEKRSVNYVVDVDIKGFFDNVDHIWIMEFLKLRISDPNLLRMIGRFLKGGYMEEGKKHRTDNGTPQGGVISPVLANVYLHYVLDLWFEKRVRKQCKGQAYIVRYADDFVCCFQYKSEAQEFFQSLKLRLKKFKLEIAEDKTKIIPFGRFAEKDAKQKGNRKPATFDFLGFTHYCGKSKQGNFRVKRKSSRKKVQGKLKESKEWLKNNRNKDIHMIMDRFKRSLIGYYNYYCITDNIQSVNKFKDKIGYILYKWLNRRSQRKSFTWDKFRLFLDKYPLPSPRVKVNIYDLRKEISYIL</sequence>
<dbReference type="NCBIfam" id="TIGR04416">
    <property type="entry name" value="group_II_RT_mat"/>
    <property type="match status" value="1"/>
</dbReference>
<dbReference type="InterPro" id="IPR000477">
    <property type="entry name" value="RT_dom"/>
</dbReference>
<dbReference type="PANTHER" id="PTHR34047">
    <property type="entry name" value="NUCLEAR INTRON MATURASE 1, MITOCHONDRIAL-RELATED"/>
    <property type="match status" value="1"/>
</dbReference>
<comment type="caution">
    <text evidence="2">The sequence shown here is derived from an EMBL/GenBank/DDBJ whole genome shotgun (WGS) entry which is preliminary data.</text>
</comment>
<gene>
    <name evidence="2" type="ORF">AC625_00870</name>
</gene>
<proteinExistence type="predicted"/>
<dbReference type="PATRIC" id="fig|1679170.3.peg.153"/>
<dbReference type="PANTHER" id="PTHR34047:SF8">
    <property type="entry name" value="PROTEIN YKFC"/>
    <property type="match status" value="1"/>
</dbReference>
<dbReference type="AlphaFoldDB" id="A0A0K9GNU8"/>
<feature type="domain" description="Reverse transcriptase" evidence="1">
    <location>
        <begin position="66"/>
        <end position="317"/>
    </location>
</feature>
<dbReference type="CDD" id="cd01651">
    <property type="entry name" value="RT_G2_intron"/>
    <property type="match status" value="1"/>
</dbReference>
<keyword evidence="3" id="KW-1185">Reference proteome</keyword>
<reference evidence="3" key="1">
    <citation type="submission" date="2015-07" db="EMBL/GenBank/DDBJ databases">
        <title>Genome sequencing project for genomic taxonomy and phylogenomics of Bacillus-like bacteria.</title>
        <authorList>
            <person name="Liu B."/>
            <person name="Wang J."/>
            <person name="Zhu Y."/>
            <person name="Liu G."/>
            <person name="Chen Q."/>
            <person name="Chen Z."/>
            <person name="Lan J."/>
            <person name="Che J."/>
            <person name="Ge C."/>
            <person name="Shi H."/>
            <person name="Pan Z."/>
            <person name="Liu X."/>
        </authorList>
    </citation>
    <scope>NUCLEOTIDE SEQUENCE [LARGE SCALE GENOMIC DNA]</scope>
    <source>
        <strain evidence="3">FJAT-27997</strain>
    </source>
</reference>
<evidence type="ECO:0000259" key="1">
    <source>
        <dbReference type="PROSITE" id="PS50878"/>
    </source>
</evidence>
<dbReference type="InterPro" id="IPR043502">
    <property type="entry name" value="DNA/RNA_pol_sf"/>
</dbReference>
<name>A0A0K9GNU8_9BACI</name>
<organism evidence="2 3">
    <name type="scientific">Peribacillus loiseleuriae</name>
    <dbReference type="NCBI Taxonomy" id="1679170"/>
    <lineage>
        <taxon>Bacteria</taxon>
        <taxon>Bacillati</taxon>
        <taxon>Bacillota</taxon>
        <taxon>Bacilli</taxon>
        <taxon>Bacillales</taxon>
        <taxon>Bacillaceae</taxon>
        <taxon>Peribacillus</taxon>
    </lineage>
</organism>
<dbReference type="Pfam" id="PF00078">
    <property type="entry name" value="RVT_1"/>
    <property type="match status" value="1"/>
</dbReference>
<dbReference type="InterPro" id="IPR051083">
    <property type="entry name" value="GrpII_Intron_Splice-Mob/Def"/>
</dbReference>
<dbReference type="EMBL" id="LFZW01000001">
    <property type="protein sequence ID" value="KMY48261.1"/>
    <property type="molecule type" value="Genomic_DNA"/>
</dbReference>
<dbReference type="RefSeq" id="WP_049679581.1">
    <property type="nucleotide sequence ID" value="NZ_LFZW01000001.1"/>
</dbReference>
<evidence type="ECO:0000313" key="3">
    <source>
        <dbReference type="Proteomes" id="UP000037146"/>
    </source>
</evidence>